<dbReference type="AlphaFoldDB" id="A0A843YQ28"/>
<dbReference type="Gene3D" id="3.40.50.300">
    <property type="entry name" value="P-loop containing nucleotide triphosphate hydrolases"/>
    <property type="match status" value="1"/>
</dbReference>
<dbReference type="SUPFAM" id="SSF52540">
    <property type="entry name" value="P-loop containing nucleoside triphosphate hydrolases"/>
    <property type="match status" value="1"/>
</dbReference>
<dbReference type="PROSITE" id="PS00211">
    <property type="entry name" value="ABC_TRANSPORTER_1"/>
    <property type="match status" value="1"/>
</dbReference>
<dbReference type="PANTHER" id="PTHR42794">
    <property type="entry name" value="HEMIN IMPORT ATP-BINDING PROTEIN HMUV"/>
    <property type="match status" value="1"/>
</dbReference>
<dbReference type="InterPro" id="IPR027417">
    <property type="entry name" value="P-loop_NTPase"/>
</dbReference>
<keyword evidence="5" id="KW-1278">Translocase</keyword>
<keyword evidence="3" id="KW-0547">Nucleotide-binding</keyword>
<dbReference type="InterPro" id="IPR003593">
    <property type="entry name" value="AAA+_ATPase"/>
</dbReference>
<dbReference type="GO" id="GO:0016887">
    <property type="term" value="F:ATP hydrolysis activity"/>
    <property type="evidence" value="ECO:0007669"/>
    <property type="project" value="InterPro"/>
</dbReference>
<evidence type="ECO:0000256" key="4">
    <source>
        <dbReference type="ARBA" id="ARBA00022840"/>
    </source>
</evidence>
<dbReference type="RefSeq" id="WP_153233398.1">
    <property type="nucleotide sequence ID" value="NZ_WINI01000001.1"/>
</dbReference>
<dbReference type="PANTHER" id="PTHR42794:SF1">
    <property type="entry name" value="HEMIN IMPORT ATP-BINDING PROTEIN HMUV"/>
    <property type="match status" value="1"/>
</dbReference>
<dbReference type="Pfam" id="PF00005">
    <property type="entry name" value="ABC_tran"/>
    <property type="match status" value="1"/>
</dbReference>
<protein>
    <submittedName>
        <fullName evidence="8">ATP-binding cassette domain-containing protein</fullName>
    </submittedName>
</protein>
<keyword evidence="9" id="KW-1185">Reference proteome</keyword>
<sequence length="271" mass="29993">MTTLLQTFDLQLRIRDHHRDRKLVDGLNWKIQSGECWCVIGRNGAGKSTLVRSLAGLRAVDGGEIRINDKPLSSCSLQELARARAYLSQSSIDAFGYRVIETVLAARHPYHDGQYWESTADYEKAYQALEMLDVAALADRDVRTLSGGERQRVAIAAVLAQETPLLLLDEPANALDVGHQVSVMQLLDKLRQVTHSDTPDMPNKAIVMVSHDLNLTRSVATHALLLMGDGAWQAGSIAEVMTAPLLSHCLGHQIEVIQHGDRQIFMPREKA</sequence>
<feature type="domain" description="ABC transporter" evidence="7">
    <location>
        <begin position="5"/>
        <end position="253"/>
    </location>
</feature>
<proteinExistence type="predicted"/>
<dbReference type="GO" id="GO:0005524">
    <property type="term" value="F:ATP binding"/>
    <property type="evidence" value="ECO:0007669"/>
    <property type="project" value="UniProtKB-KW"/>
</dbReference>
<evidence type="ECO:0000256" key="1">
    <source>
        <dbReference type="ARBA" id="ARBA00022448"/>
    </source>
</evidence>
<keyword evidence="1" id="KW-0813">Transport</keyword>
<dbReference type="EMBL" id="WINI01000001">
    <property type="protein sequence ID" value="MQQ99863.1"/>
    <property type="molecule type" value="Genomic_DNA"/>
</dbReference>
<evidence type="ECO:0000313" key="8">
    <source>
        <dbReference type="EMBL" id="MQQ99863.1"/>
    </source>
</evidence>
<evidence type="ECO:0000259" key="7">
    <source>
        <dbReference type="PROSITE" id="PS50893"/>
    </source>
</evidence>
<dbReference type="PROSITE" id="PS50893">
    <property type="entry name" value="ABC_TRANSPORTER_2"/>
    <property type="match status" value="1"/>
</dbReference>
<accession>A0A843YQ28</accession>
<keyword evidence="2" id="KW-1003">Cell membrane</keyword>
<evidence type="ECO:0000256" key="2">
    <source>
        <dbReference type="ARBA" id="ARBA00022475"/>
    </source>
</evidence>
<name>A0A843YQ28_9BURK</name>
<gene>
    <name evidence="8" type="ORF">GEV47_04080</name>
</gene>
<evidence type="ECO:0000256" key="3">
    <source>
        <dbReference type="ARBA" id="ARBA00022741"/>
    </source>
</evidence>
<evidence type="ECO:0000256" key="6">
    <source>
        <dbReference type="ARBA" id="ARBA00037066"/>
    </source>
</evidence>
<comment type="caution">
    <text evidence="8">The sequence shown here is derived from an EMBL/GenBank/DDBJ whole genome shotgun (WGS) entry which is preliminary data.</text>
</comment>
<evidence type="ECO:0000256" key="5">
    <source>
        <dbReference type="ARBA" id="ARBA00022967"/>
    </source>
</evidence>
<keyword evidence="4 8" id="KW-0067">ATP-binding</keyword>
<evidence type="ECO:0000313" key="9">
    <source>
        <dbReference type="Proteomes" id="UP000451565"/>
    </source>
</evidence>
<dbReference type="OrthoDB" id="5296765at2"/>
<keyword evidence="2" id="KW-0472">Membrane</keyword>
<reference evidence="8 9" key="1">
    <citation type="submission" date="2019-10" db="EMBL/GenBank/DDBJ databases">
        <title>Glaciimonas soli sp. nov., a psychrophilic bacterium isolated from the forest soil of a high elevation mountain in Taiwan.</title>
        <authorList>
            <person name="Wang L.-T."/>
            <person name="Shieh W.Y."/>
        </authorList>
    </citation>
    <scope>NUCLEOTIDE SEQUENCE [LARGE SCALE GENOMIC DNA]</scope>
    <source>
        <strain evidence="8 9">GS1</strain>
    </source>
</reference>
<dbReference type="InterPro" id="IPR003439">
    <property type="entry name" value="ABC_transporter-like_ATP-bd"/>
</dbReference>
<dbReference type="InterPro" id="IPR017871">
    <property type="entry name" value="ABC_transporter-like_CS"/>
</dbReference>
<dbReference type="CDD" id="cd03214">
    <property type="entry name" value="ABC_Iron-Siderophores_B12_Hemin"/>
    <property type="match status" value="1"/>
</dbReference>
<dbReference type="Proteomes" id="UP000451565">
    <property type="component" value="Unassembled WGS sequence"/>
</dbReference>
<comment type="function">
    <text evidence="6">Part of the ABC transporter complex HmuTUV involved in hemin import. Responsible for energy coupling to the transport system.</text>
</comment>
<organism evidence="8 9">
    <name type="scientific">Glaciimonas soli</name>
    <dbReference type="NCBI Taxonomy" id="2590999"/>
    <lineage>
        <taxon>Bacteria</taxon>
        <taxon>Pseudomonadati</taxon>
        <taxon>Pseudomonadota</taxon>
        <taxon>Betaproteobacteria</taxon>
        <taxon>Burkholderiales</taxon>
        <taxon>Oxalobacteraceae</taxon>
        <taxon>Glaciimonas</taxon>
    </lineage>
</organism>
<dbReference type="SMART" id="SM00382">
    <property type="entry name" value="AAA"/>
    <property type="match status" value="1"/>
</dbReference>